<feature type="transmembrane region" description="Helical" evidence="1">
    <location>
        <begin position="21"/>
        <end position="43"/>
    </location>
</feature>
<dbReference type="AlphaFoldDB" id="A0A0G0LTG9"/>
<evidence type="ECO:0000313" key="3">
    <source>
        <dbReference type="Proteomes" id="UP000034207"/>
    </source>
</evidence>
<evidence type="ECO:0000313" key="2">
    <source>
        <dbReference type="EMBL" id="KKQ94327.1"/>
    </source>
</evidence>
<evidence type="ECO:0000256" key="1">
    <source>
        <dbReference type="SAM" id="Phobius"/>
    </source>
</evidence>
<keyword evidence="1" id="KW-1133">Transmembrane helix</keyword>
<protein>
    <submittedName>
        <fullName evidence="2">Uncharacterized protein</fullName>
    </submittedName>
</protein>
<proteinExistence type="predicted"/>
<gene>
    <name evidence="2" type="ORF">UT18_C0011G0033</name>
</gene>
<keyword evidence="1" id="KW-0812">Transmembrane</keyword>
<reference evidence="2 3" key="1">
    <citation type="journal article" date="2015" name="Nature">
        <title>rRNA introns, odd ribosomes, and small enigmatic genomes across a large radiation of phyla.</title>
        <authorList>
            <person name="Brown C.T."/>
            <person name="Hug L.A."/>
            <person name="Thomas B.C."/>
            <person name="Sharon I."/>
            <person name="Castelle C.J."/>
            <person name="Singh A."/>
            <person name="Wilkins M.J."/>
            <person name="Williams K.H."/>
            <person name="Banfield J.F."/>
        </authorList>
    </citation>
    <scope>NUCLEOTIDE SEQUENCE [LARGE SCALE GENOMIC DNA]</scope>
</reference>
<dbReference type="STRING" id="1618345.UT18_C0011G0033"/>
<keyword evidence="1" id="KW-0472">Membrane</keyword>
<sequence length="123" mass="14900">MFKQDLRNLVLYNHIMEYFRCFKWNTFKLIFAFSATFFTYLYITYVQVIDKANLGNNDSFLLINLFKSYFVELNINLPTKFLILFSFWFAFSTTVYSGIWILQLIITKIENFIIIRSKYTNLK</sequence>
<dbReference type="Proteomes" id="UP000034207">
    <property type="component" value="Unassembled WGS sequence"/>
</dbReference>
<comment type="caution">
    <text evidence="2">The sequence shown here is derived from an EMBL/GenBank/DDBJ whole genome shotgun (WGS) entry which is preliminary data.</text>
</comment>
<organism evidence="2 3">
    <name type="scientific">candidate division CPR2 bacterium GW2011_GWC2_39_10</name>
    <dbReference type="NCBI Taxonomy" id="1618345"/>
    <lineage>
        <taxon>Bacteria</taxon>
        <taxon>Bacteria division CPR2</taxon>
    </lineage>
</organism>
<name>A0A0G0LTG9_UNCC2</name>
<dbReference type="EMBL" id="LBVV01000011">
    <property type="protein sequence ID" value="KKQ94327.1"/>
    <property type="molecule type" value="Genomic_DNA"/>
</dbReference>
<accession>A0A0G0LTG9</accession>
<feature type="transmembrane region" description="Helical" evidence="1">
    <location>
        <begin position="81"/>
        <end position="106"/>
    </location>
</feature>